<dbReference type="Pfam" id="PF04366">
    <property type="entry name" value="Ysc84"/>
    <property type="match status" value="1"/>
</dbReference>
<evidence type="ECO:0000313" key="3">
    <source>
        <dbReference type="EMBL" id="NMP30305.1"/>
    </source>
</evidence>
<dbReference type="InterPro" id="IPR007461">
    <property type="entry name" value="Ysc84_actin-binding"/>
</dbReference>
<accession>A0A7Y0Q6T3</accession>
<reference evidence="3 4" key="1">
    <citation type="submission" date="2020-04" db="EMBL/GenBank/DDBJ databases">
        <title>Thalassotalea sp. M1531, isolated from the surface of marine red alga.</title>
        <authorList>
            <person name="Pang L."/>
            <person name="Lu D.-C."/>
        </authorList>
    </citation>
    <scope>NUCLEOTIDE SEQUENCE [LARGE SCALE GENOMIC DNA]</scope>
    <source>
        <strain evidence="3 4">M1531</strain>
    </source>
</reference>
<name>A0A7Y0Q6T3_9GAMM</name>
<dbReference type="AlphaFoldDB" id="A0A7Y0Q6T3"/>
<dbReference type="RefSeq" id="WP_169073627.1">
    <property type="nucleotide sequence ID" value="NZ_JABBXH010000001.1"/>
</dbReference>
<keyword evidence="4" id="KW-1185">Reference proteome</keyword>
<sequence>MMKTLITLFTLLMLPLTASAGVDEERQEVKEMRKKILTRLYKEEPSTKAKIAKAAGYATFSNIGVNVIFFSAGGGSGVVHNNSSGADTYMSMATAGIGIGLGVKDFNAVFIFKTKDAMNTFIEHGWDFSGQADVAAKSGKKGAEGSTAATVVKGVEIYQMTENGLALQATLQGTKYWKDDDLN</sequence>
<proteinExistence type="predicted"/>
<feature type="chain" id="PRO_5031146348" description="Ysc84 actin-binding domain-containing protein" evidence="1">
    <location>
        <begin position="21"/>
        <end position="183"/>
    </location>
</feature>
<feature type="domain" description="Ysc84 actin-binding" evidence="2">
    <location>
        <begin position="94"/>
        <end position="183"/>
    </location>
</feature>
<organism evidence="3 4">
    <name type="scientific">Thalassotalea algicola</name>
    <dbReference type="NCBI Taxonomy" id="2716224"/>
    <lineage>
        <taxon>Bacteria</taxon>
        <taxon>Pseudomonadati</taxon>
        <taxon>Pseudomonadota</taxon>
        <taxon>Gammaproteobacteria</taxon>
        <taxon>Alteromonadales</taxon>
        <taxon>Colwelliaceae</taxon>
        <taxon>Thalassotalea</taxon>
    </lineage>
</organism>
<feature type="signal peptide" evidence="1">
    <location>
        <begin position="1"/>
        <end position="20"/>
    </location>
</feature>
<dbReference type="EMBL" id="JABBXH010000001">
    <property type="protein sequence ID" value="NMP30305.1"/>
    <property type="molecule type" value="Genomic_DNA"/>
</dbReference>
<dbReference type="Proteomes" id="UP000568664">
    <property type="component" value="Unassembled WGS sequence"/>
</dbReference>
<evidence type="ECO:0000313" key="4">
    <source>
        <dbReference type="Proteomes" id="UP000568664"/>
    </source>
</evidence>
<gene>
    <name evidence="3" type="ORF">HII17_01920</name>
</gene>
<evidence type="ECO:0000259" key="2">
    <source>
        <dbReference type="Pfam" id="PF04366"/>
    </source>
</evidence>
<keyword evidence="1" id="KW-0732">Signal</keyword>
<comment type="caution">
    <text evidence="3">The sequence shown here is derived from an EMBL/GenBank/DDBJ whole genome shotgun (WGS) entry which is preliminary data.</text>
</comment>
<evidence type="ECO:0000256" key="1">
    <source>
        <dbReference type="SAM" id="SignalP"/>
    </source>
</evidence>
<protein>
    <recommendedName>
        <fullName evidence="2">Ysc84 actin-binding domain-containing protein</fullName>
    </recommendedName>
</protein>